<proteinExistence type="predicted"/>
<protein>
    <submittedName>
        <fullName evidence="1">Uncharacterized protein</fullName>
    </submittedName>
</protein>
<accession>A0A1R4I2H1</accession>
<evidence type="ECO:0000313" key="1">
    <source>
        <dbReference type="EMBL" id="SJN14061.1"/>
    </source>
</evidence>
<reference evidence="1 2" key="1">
    <citation type="submission" date="2017-02" db="EMBL/GenBank/DDBJ databases">
        <authorList>
            <person name="Dridi B."/>
        </authorList>
    </citation>
    <scope>NUCLEOTIDE SEQUENCE [LARGE SCALE GENOMIC DNA]</scope>
    <source>
        <strain evidence="1 2">JB380</strain>
    </source>
</reference>
<sequence>MAVTGFSFRSNAKAVLAPQDEFRFNTATYTNLTQVWTPSRWRR</sequence>
<name>A0A1R4I2H1_9GAMM</name>
<organism evidence="1 2">
    <name type="scientific">Halomonas citrativorans</name>
    <dbReference type="NCBI Taxonomy" id="2742612"/>
    <lineage>
        <taxon>Bacteria</taxon>
        <taxon>Pseudomonadati</taxon>
        <taxon>Pseudomonadota</taxon>
        <taxon>Gammaproteobacteria</taxon>
        <taxon>Oceanospirillales</taxon>
        <taxon>Halomonadaceae</taxon>
        <taxon>Halomonas</taxon>
    </lineage>
</organism>
<dbReference type="AlphaFoldDB" id="A0A1R4I2H1"/>
<dbReference type="EMBL" id="FUKM01000050">
    <property type="protein sequence ID" value="SJN14061.1"/>
    <property type="molecule type" value="Genomic_DNA"/>
</dbReference>
<comment type="caution">
    <text evidence="1">The sequence shown here is derived from an EMBL/GenBank/DDBJ whole genome shotgun (WGS) entry which is preliminary data.</text>
</comment>
<dbReference type="Proteomes" id="UP000196331">
    <property type="component" value="Unassembled WGS sequence"/>
</dbReference>
<evidence type="ECO:0000313" key="2">
    <source>
        <dbReference type="Proteomes" id="UP000196331"/>
    </source>
</evidence>
<gene>
    <name evidence="1" type="ORF">CZ787_13255</name>
</gene>